<dbReference type="InterPro" id="IPR036069">
    <property type="entry name" value="DUF34/NIF3_sf"/>
</dbReference>
<proteinExistence type="predicted"/>
<dbReference type="RefSeq" id="WP_054877130.1">
    <property type="nucleotide sequence ID" value="NZ_LKET01000068.1"/>
</dbReference>
<comment type="caution">
    <text evidence="1">The sequence shown here is derived from an EMBL/GenBank/DDBJ whole genome shotgun (WGS) entry which is preliminary data.</text>
</comment>
<dbReference type="AlphaFoldDB" id="A0A0P8W4K7"/>
<keyword evidence="2" id="KW-1185">Reference proteome</keyword>
<reference evidence="1 2" key="1">
    <citation type="submission" date="2015-09" db="EMBL/GenBank/DDBJ databases">
        <title>Genome sequence of Oxobacter pfennigii DSM 3222.</title>
        <authorList>
            <person name="Poehlein A."/>
            <person name="Bengelsdorf F.R."/>
            <person name="Schiel-Bengelsdorf B."/>
            <person name="Duerre P."/>
            <person name="Daniel R."/>
        </authorList>
    </citation>
    <scope>NUCLEOTIDE SEQUENCE [LARGE SCALE GENOMIC DNA]</scope>
    <source>
        <strain evidence="1 2">DSM 3222</strain>
    </source>
</reference>
<name>A0A0P8W4K7_9CLOT</name>
<evidence type="ECO:0000313" key="2">
    <source>
        <dbReference type="Proteomes" id="UP000050326"/>
    </source>
</evidence>
<protein>
    <submittedName>
        <fullName evidence="1">NIF3 (NGG1p interacting factor 3)</fullName>
    </submittedName>
</protein>
<dbReference type="SUPFAM" id="SSF102705">
    <property type="entry name" value="NIF3 (NGG1p interacting factor 3)-like"/>
    <property type="match status" value="1"/>
</dbReference>
<sequence length="270" mass="29686">MNTSDIMNLALEMSGCKNIPDDSEIYVEGDNIKKVLFGIDMTNADIYMAKSAGYDAVINHHPLSCSTRAYNVFLENIKLMVNAGVPEEYARKAVEDKYEALKITASTKNYDEVVSAAKLVNMPLLNIHQPLDEIGRKIMQDAIDDILKENPEAVLDDIVKGLNGISEFQRARTKIEILMGNGKSKAGKTFFAHGAYTNGGYDIANTCFECGINTVLYIHIAHPDYKRLKNENKGNLIVTGHIASDCVGINPFIKKLEALGIEVTGINGII</sequence>
<dbReference type="EMBL" id="LKET01000068">
    <property type="protein sequence ID" value="KPU42422.1"/>
    <property type="molecule type" value="Genomic_DNA"/>
</dbReference>
<dbReference type="OrthoDB" id="9798371at2"/>
<dbReference type="STRING" id="36849.OXPF_42070"/>
<gene>
    <name evidence="1" type="ORF">OXPF_42070</name>
</gene>
<organism evidence="1 2">
    <name type="scientific">Oxobacter pfennigii</name>
    <dbReference type="NCBI Taxonomy" id="36849"/>
    <lineage>
        <taxon>Bacteria</taxon>
        <taxon>Bacillati</taxon>
        <taxon>Bacillota</taxon>
        <taxon>Clostridia</taxon>
        <taxon>Eubacteriales</taxon>
        <taxon>Clostridiaceae</taxon>
        <taxon>Oxobacter</taxon>
    </lineage>
</organism>
<dbReference type="Proteomes" id="UP000050326">
    <property type="component" value="Unassembled WGS sequence"/>
</dbReference>
<accession>A0A0P8W4K7</accession>
<evidence type="ECO:0000313" key="1">
    <source>
        <dbReference type="EMBL" id="KPU42422.1"/>
    </source>
</evidence>